<keyword evidence="8" id="KW-1185">Reference proteome</keyword>
<dbReference type="EMBL" id="CP000267">
    <property type="protein sequence ID" value="ABD68147.1"/>
    <property type="molecule type" value="Genomic_DNA"/>
</dbReference>
<dbReference type="OrthoDB" id="9765171at2"/>
<evidence type="ECO:0000313" key="7">
    <source>
        <dbReference type="EMBL" id="ABD68147.1"/>
    </source>
</evidence>
<accession>Q222A6</accession>
<dbReference type="Gene3D" id="1.10.760.10">
    <property type="entry name" value="Cytochrome c-like domain"/>
    <property type="match status" value="1"/>
</dbReference>
<dbReference type="Pfam" id="PF00034">
    <property type="entry name" value="Cytochrom_C"/>
    <property type="match status" value="1"/>
</dbReference>
<evidence type="ECO:0000256" key="4">
    <source>
        <dbReference type="PROSITE-ProRule" id="PRU00433"/>
    </source>
</evidence>
<keyword evidence="3 4" id="KW-0408">Iron</keyword>
<evidence type="ECO:0000256" key="2">
    <source>
        <dbReference type="ARBA" id="ARBA00022723"/>
    </source>
</evidence>
<keyword evidence="1 4" id="KW-0349">Heme</keyword>
<dbReference type="STRING" id="338969.Rfer_0393"/>
<reference evidence="8" key="1">
    <citation type="submission" date="2006-02" db="EMBL/GenBank/DDBJ databases">
        <title>Complete sequence of chromosome of Rhodoferax ferrireducens DSM 15236.</title>
        <authorList>
            <person name="Copeland A."/>
            <person name="Lucas S."/>
            <person name="Lapidus A."/>
            <person name="Barry K."/>
            <person name="Detter J.C."/>
            <person name="Glavina del Rio T."/>
            <person name="Hammon N."/>
            <person name="Israni S."/>
            <person name="Pitluck S."/>
            <person name="Brettin T."/>
            <person name="Bruce D."/>
            <person name="Han C."/>
            <person name="Tapia R."/>
            <person name="Gilna P."/>
            <person name="Kiss H."/>
            <person name="Schmutz J."/>
            <person name="Larimer F."/>
            <person name="Land M."/>
            <person name="Kyrpides N."/>
            <person name="Ivanova N."/>
            <person name="Richardson P."/>
        </authorList>
    </citation>
    <scope>NUCLEOTIDE SEQUENCE [LARGE SCALE GENOMIC DNA]</scope>
    <source>
        <strain evidence="8">ATCC BAA-621 / DSM 15236 / T118</strain>
    </source>
</reference>
<organism evidence="7 8">
    <name type="scientific">Albidiferax ferrireducens (strain ATCC BAA-621 / DSM 15236 / T118)</name>
    <name type="common">Rhodoferax ferrireducens</name>
    <dbReference type="NCBI Taxonomy" id="338969"/>
    <lineage>
        <taxon>Bacteria</taxon>
        <taxon>Pseudomonadati</taxon>
        <taxon>Pseudomonadota</taxon>
        <taxon>Betaproteobacteria</taxon>
        <taxon>Burkholderiales</taxon>
        <taxon>Comamonadaceae</taxon>
        <taxon>Rhodoferax</taxon>
    </lineage>
</organism>
<dbReference type="HOGENOM" id="CLU_131567_0_0_4"/>
<dbReference type="SUPFAM" id="SSF46626">
    <property type="entry name" value="Cytochrome c"/>
    <property type="match status" value="1"/>
</dbReference>
<dbReference type="InterPro" id="IPR009056">
    <property type="entry name" value="Cyt_c-like_dom"/>
</dbReference>
<dbReference type="AlphaFoldDB" id="Q222A6"/>
<name>Q222A6_ALBFT</name>
<sequence>MKQSTVFLAGSLVALTVVSSTSFAQGSVDFGKNEYMASCASCHGASAKGDGAMRTYLTKAPTDLTIMAKRNAGVFPTQYAWEVIDGRTSAAIGSHGAREMPVWGYVYRAEDSQPADLHARTRIGSLLDYLARIQVK</sequence>
<keyword evidence="2 4" id="KW-0479">Metal-binding</keyword>
<evidence type="ECO:0000259" key="6">
    <source>
        <dbReference type="PROSITE" id="PS51007"/>
    </source>
</evidence>
<evidence type="ECO:0000313" key="8">
    <source>
        <dbReference type="Proteomes" id="UP000008332"/>
    </source>
</evidence>
<feature type="chain" id="PRO_5004200696" description="Cytochrome c domain-containing protein" evidence="5">
    <location>
        <begin position="25"/>
        <end position="136"/>
    </location>
</feature>
<gene>
    <name evidence="7" type="ordered locus">Rfer_0393</name>
</gene>
<proteinExistence type="predicted"/>
<dbReference type="KEGG" id="rfr:Rfer_0393"/>
<feature type="domain" description="Cytochrome c" evidence="6">
    <location>
        <begin position="26"/>
        <end position="134"/>
    </location>
</feature>
<dbReference type="eggNOG" id="COG2010">
    <property type="taxonomic scope" value="Bacteria"/>
</dbReference>
<dbReference type="GO" id="GO:0009055">
    <property type="term" value="F:electron transfer activity"/>
    <property type="evidence" value="ECO:0007669"/>
    <property type="project" value="InterPro"/>
</dbReference>
<dbReference type="Proteomes" id="UP000008332">
    <property type="component" value="Chromosome"/>
</dbReference>
<dbReference type="PROSITE" id="PS51007">
    <property type="entry name" value="CYTC"/>
    <property type="match status" value="1"/>
</dbReference>
<keyword evidence="5" id="KW-0732">Signal</keyword>
<feature type="signal peptide" evidence="5">
    <location>
        <begin position="1"/>
        <end position="24"/>
    </location>
</feature>
<evidence type="ECO:0000256" key="1">
    <source>
        <dbReference type="ARBA" id="ARBA00022617"/>
    </source>
</evidence>
<dbReference type="InterPro" id="IPR036909">
    <property type="entry name" value="Cyt_c-like_dom_sf"/>
</dbReference>
<evidence type="ECO:0000256" key="5">
    <source>
        <dbReference type="SAM" id="SignalP"/>
    </source>
</evidence>
<protein>
    <recommendedName>
        <fullName evidence="6">Cytochrome c domain-containing protein</fullName>
    </recommendedName>
</protein>
<dbReference type="GO" id="GO:0046872">
    <property type="term" value="F:metal ion binding"/>
    <property type="evidence" value="ECO:0007669"/>
    <property type="project" value="UniProtKB-KW"/>
</dbReference>
<dbReference type="GO" id="GO:0020037">
    <property type="term" value="F:heme binding"/>
    <property type="evidence" value="ECO:0007669"/>
    <property type="project" value="InterPro"/>
</dbReference>
<evidence type="ECO:0000256" key="3">
    <source>
        <dbReference type="ARBA" id="ARBA00023004"/>
    </source>
</evidence>
<dbReference type="RefSeq" id="WP_011462720.1">
    <property type="nucleotide sequence ID" value="NC_007908.1"/>
</dbReference>